<evidence type="ECO:0000313" key="6">
    <source>
        <dbReference type="EMBL" id="QBD78250.1"/>
    </source>
</evidence>
<comment type="similarity">
    <text evidence="1">Belongs to the SorC transcriptional regulatory family.</text>
</comment>
<feature type="domain" description="Sugar-binding" evidence="5">
    <location>
        <begin position="78"/>
        <end position="341"/>
    </location>
</feature>
<dbReference type="EMBL" id="CP035758">
    <property type="protein sequence ID" value="QBD78250.1"/>
    <property type="molecule type" value="Genomic_DNA"/>
</dbReference>
<evidence type="ECO:0000256" key="4">
    <source>
        <dbReference type="ARBA" id="ARBA00023163"/>
    </source>
</evidence>
<dbReference type="GO" id="GO:0030246">
    <property type="term" value="F:carbohydrate binding"/>
    <property type="evidence" value="ECO:0007669"/>
    <property type="project" value="InterPro"/>
</dbReference>
<evidence type="ECO:0000256" key="1">
    <source>
        <dbReference type="ARBA" id="ARBA00010466"/>
    </source>
</evidence>
<dbReference type="Gene3D" id="3.40.50.1360">
    <property type="match status" value="1"/>
</dbReference>
<keyword evidence="3 6" id="KW-0238">DNA-binding</keyword>
<organism evidence="6 7">
    <name type="scientific">Ktedonosporobacter rubrisoli</name>
    <dbReference type="NCBI Taxonomy" id="2509675"/>
    <lineage>
        <taxon>Bacteria</taxon>
        <taxon>Bacillati</taxon>
        <taxon>Chloroflexota</taxon>
        <taxon>Ktedonobacteria</taxon>
        <taxon>Ktedonobacterales</taxon>
        <taxon>Ktedonosporobacteraceae</taxon>
        <taxon>Ktedonosporobacter</taxon>
    </lineage>
</organism>
<dbReference type="SUPFAM" id="SSF100950">
    <property type="entry name" value="NagB/RpiA/CoA transferase-like"/>
    <property type="match status" value="1"/>
</dbReference>
<evidence type="ECO:0000313" key="7">
    <source>
        <dbReference type="Proteomes" id="UP000290365"/>
    </source>
</evidence>
<dbReference type="PANTHER" id="PTHR34294:SF1">
    <property type="entry name" value="TRANSCRIPTIONAL REGULATOR LSRR"/>
    <property type="match status" value="1"/>
</dbReference>
<dbReference type="GO" id="GO:0003677">
    <property type="term" value="F:DNA binding"/>
    <property type="evidence" value="ECO:0007669"/>
    <property type="project" value="UniProtKB-KW"/>
</dbReference>
<accession>A0A4P6JSM1</accession>
<sequence length="345" mass="38293">MPESIQSTSEARLLNDERFLRKIAYLYYEEGHSQETIASMEFCSRPTVSKALQRARDRGIVRIGIVPDVRTGYLRNLSREVRLQLGLEDLILVAGRNMNRVDGDELLEDVATDIAGAAAEYLDQMLNDADILAVSGGRTFMRNLVRYLKPTKVLPHMQVVASIGFVDSHTSFGDANLIAHDLAEAYGANHLWFPCPAFLPSQKDVELIRNLPIIKDAYEMMSRASVMVTSLWTPHTNQDMIKRGILSQAQVEAIETYRPVVDINHWVFDASGVCINEVLEPFPYTLSGLEIPRLKERIERGSVKVILVAGGSPSHVPAIKATLNAGLASIVVTDHITAQLLSVEN</sequence>
<dbReference type="RefSeq" id="WP_129889303.1">
    <property type="nucleotide sequence ID" value="NZ_CP035758.1"/>
</dbReference>
<dbReference type="OrthoDB" id="58802at2"/>
<keyword evidence="7" id="KW-1185">Reference proteome</keyword>
<evidence type="ECO:0000256" key="3">
    <source>
        <dbReference type="ARBA" id="ARBA00023125"/>
    </source>
</evidence>
<gene>
    <name evidence="6" type="ORF">EPA93_20500</name>
</gene>
<dbReference type="InterPro" id="IPR037171">
    <property type="entry name" value="NagB/RpiA_transferase-like"/>
</dbReference>
<protein>
    <submittedName>
        <fullName evidence="6">DNA-binding transcriptional regulator</fullName>
    </submittedName>
</protein>
<reference evidence="6 7" key="1">
    <citation type="submission" date="2019-01" db="EMBL/GenBank/DDBJ databases">
        <title>Ktedonosporobacter rubrisoli SCAWS-G2.</title>
        <authorList>
            <person name="Huang Y."/>
            <person name="Yan B."/>
        </authorList>
    </citation>
    <scope>NUCLEOTIDE SEQUENCE [LARGE SCALE GENOMIC DNA]</scope>
    <source>
        <strain evidence="6 7">SCAWS-G2</strain>
    </source>
</reference>
<dbReference type="Pfam" id="PF04198">
    <property type="entry name" value="Sugar-bind"/>
    <property type="match status" value="1"/>
</dbReference>
<keyword evidence="4" id="KW-0804">Transcription</keyword>
<evidence type="ECO:0000259" key="5">
    <source>
        <dbReference type="Pfam" id="PF04198"/>
    </source>
</evidence>
<dbReference type="PANTHER" id="PTHR34294">
    <property type="entry name" value="TRANSCRIPTIONAL REGULATOR-RELATED"/>
    <property type="match status" value="1"/>
</dbReference>
<dbReference type="InterPro" id="IPR051054">
    <property type="entry name" value="SorC_transcr_regulators"/>
</dbReference>
<dbReference type="InterPro" id="IPR007324">
    <property type="entry name" value="Sugar-bd_dom_put"/>
</dbReference>
<dbReference type="KEGG" id="kbs:EPA93_20500"/>
<keyword evidence="2" id="KW-0805">Transcription regulation</keyword>
<name>A0A4P6JSM1_KTERU</name>
<dbReference type="AlphaFoldDB" id="A0A4P6JSM1"/>
<evidence type="ECO:0000256" key="2">
    <source>
        <dbReference type="ARBA" id="ARBA00023015"/>
    </source>
</evidence>
<dbReference type="Proteomes" id="UP000290365">
    <property type="component" value="Chromosome"/>
</dbReference>
<dbReference type="Gene3D" id="1.10.10.60">
    <property type="entry name" value="Homeodomain-like"/>
    <property type="match status" value="1"/>
</dbReference>
<proteinExistence type="inferred from homology"/>